<comment type="caution">
    <text evidence="2">The sequence shown here is derived from an EMBL/GenBank/DDBJ whole genome shotgun (WGS) entry which is preliminary data.</text>
</comment>
<dbReference type="GO" id="GO:0005840">
    <property type="term" value="C:ribosome"/>
    <property type="evidence" value="ECO:0007669"/>
    <property type="project" value="UniProtKB-KW"/>
</dbReference>
<dbReference type="AlphaFoldDB" id="A0AAV4FE78"/>
<dbReference type="EMBL" id="BMAT01007789">
    <property type="protein sequence ID" value="GFR71356.1"/>
    <property type="molecule type" value="Genomic_DNA"/>
</dbReference>
<reference evidence="2 3" key="1">
    <citation type="journal article" date="2021" name="Elife">
        <title>Chloroplast acquisition without the gene transfer in kleptoplastic sea slugs, Plakobranchus ocellatus.</title>
        <authorList>
            <person name="Maeda T."/>
            <person name="Takahashi S."/>
            <person name="Yoshida T."/>
            <person name="Shimamura S."/>
            <person name="Takaki Y."/>
            <person name="Nagai Y."/>
            <person name="Toyoda A."/>
            <person name="Suzuki Y."/>
            <person name="Arimoto A."/>
            <person name="Ishii H."/>
            <person name="Satoh N."/>
            <person name="Nishiyama T."/>
            <person name="Hasebe M."/>
            <person name="Maruyama T."/>
            <person name="Minagawa J."/>
            <person name="Obokata J."/>
            <person name="Shigenobu S."/>
        </authorList>
    </citation>
    <scope>NUCLEOTIDE SEQUENCE [LARGE SCALE GENOMIC DNA]</scope>
</reference>
<name>A0AAV4FE78_9GAST</name>
<keyword evidence="2" id="KW-0689">Ribosomal protein</keyword>
<evidence type="ECO:0000313" key="3">
    <source>
        <dbReference type="Proteomes" id="UP000762676"/>
    </source>
</evidence>
<evidence type="ECO:0000313" key="2">
    <source>
        <dbReference type="EMBL" id="GFR71356.1"/>
    </source>
</evidence>
<accession>A0AAV4FE78</accession>
<dbReference type="Proteomes" id="UP000762676">
    <property type="component" value="Unassembled WGS sequence"/>
</dbReference>
<dbReference type="Gene3D" id="3.30.160.20">
    <property type="match status" value="1"/>
</dbReference>
<feature type="region of interest" description="Disordered" evidence="1">
    <location>
        <begin position="1"/>
        <end position="42"/>
    </location>
</feature>
<keyword evidence="3" id="KW-1185">Reference proteome</keyword>
<protein>
    <submittedName>
        <fullName evidence="2">40S ribosomal protein S2</fullName>
    </submittedName>
</protein>
<evidence type="ECO:0000256" key="1">
    <source>
        <dbReference type="SAM" id="MobiDB-lite"/>
    </source>
</evidence>
<sequence length="118" mass="12954">MVDATAAPTGDIPRGGFHGGFGDSDRRRGRGRGSGCGRGCTRAKDGDKPWIPVTKLGRLVRDGNMKSLEEIYLFSLPAKFIDYFPPHGTLKDQVLEIVPVQKQTCWSKKSIQGLCSCW</sequence>
<organism evidence="2 3">
    <name type="scientific">Elysia marginata</name>
    <dbReference type="NCBI Taxonomy" id="1093978"/>
    <lineage>
        <taxon>Eukaryota</taxon>
        <taxon>Metazoa</taxon>
        <taxon>Spiralia</taxon>
        <taxon>Lophotrochozoa</taxon>
        <taxon>Mollusca</taxon>
        <taxon>Gastropoda</taxon>
        <taxon>Heterobranchia</taxon>
        <taxon>Euthyneura</taxon>
        <taxon>Panpulmonata</taxon>
        <taxon>Sacoglossa</taxon>
        <taxon>Placobranchoidea</taxon>
        <taxon>Plakobranchidae</taxon>
        <taxon>Elysia</taxon>
    </lineage>
</organism>
<gene>
    <name evidence="2" type="ORF">ElyMa_003810500</name>
</gene>
<keyword evidence="2" id="KW-0687">Ribonucleoprotein</keyword>
<proteinExistence type="predicted"/>